<feature type="compositionally biased region" description="Basic and acidic residues" evidence="1">
    <location>
        <begin position="32"/>
        <end position="41"/>
    </location>
</feature>
<evidence type="ECO:0000313" key="2">
    <source>
        <dbReference type="EMBL" id="MBE0347994.1"/>
    </source>
</evidence>
<comment type="caution">
    <text evidence="2">The sequence shown here is derived from an EMBL/GenBank/DDBJ whole genome shotgun (WGS) entry which is preliminary data.</text>
</comment>
<sequence length="41" mass="5029">MTGRQSHIEKTEQTNQNNPFYQKSLARYSLRTHKDREKYDE</sequence>
<evidence type="ECO:0000313" key="3">
    <source>
        <dbReference type="Proteomes" id="UP000660708"/>
    </source>
</evidence>
<proteinExistence type="predicted"/>
<protein>
    <submittedName>
        <fullName evidence="2">Uncharacterized protein</fullName>
    </submittedName>
</protein>
<organism evidence="2 3">
    <name type="scientific">Pseudoalteromonas peptidolytica F12-50-A1</name>
    <dbReference type="NCBI Taxonomy" id="1315280"/>
    <lineage>
        <taxon>Bacteria</taxon>
        <taxon>Pseudomonadati</taxon>
        <taxon>Pseudomonadota</taxon>
        <taxon>Gammaproteobacteria</taxon>
        <taxon>Alteromonadales</taxon>
        <taxon>Pseudoalteromonadaceae</taxon>
        <taxon>Pseudoalteromonas</taxon>
    </lineage>
</organism>
<keyword evidence="3" id="KW-1185">Reference proteome</keyword>
<name>A0A8I0MXW0_9GAMM</name>
<feature type="compositionally biased region" description="Basic and acidic residues" evidence="1">
    <location>
        <begin position="1"/>
        <end position="12"/>
    </location>
</feature>
<dbReference type="Proteomes" id="UP000660708">
    <property type="component" value="Unassembled WGS sequence"/>
</dbReference>
<reference evidence="2 3" key="1">
    <citation type="submission" date="2015-06" db="EMBL/GenBank/DDBJ databases">
        <title>Genome sequence of Pseudoalteromonas peptidolytica.</title>
        <authorList>
            <person name="Xie B.-B."/>
            <person name="Rong J.-C."/>
            <person name="Qin Q.-L."/>
            <person name="Zhang Y.-Z."/>
        </authorList>
    </citation>
    <scope>NUCLEOTIDE SEQUENCE [LARGE SCALE GENOMIC DNA]</scope>
    <source>
        <strain evidence="2 3">F12-50-A1</strain>
    </source>
</reference>
<evidence type="ECO:0000256" key="1">
    <source>
        <dbReference type="SAM" id="MobiDB-lite"/>
    </source>
</evidence>
<dbReference type="AlphaFoldDB" id="A0A8I0MXW0"/>
<gene>
    <name evidence="2" type="ORF">PPEP_a4398</name>
</gene>
<feature type="region of interest" description="Disordered" evidence="1">
    <location>
        <begin position="1"/>
        <end position="41"/>
    </location>
</feature>
<dbReference type="EMBL" id="AQHF01000029">
    <property type="protein sequence ID" value="MBE0347994.1"/>
    <property type="molecule type" value="Genomic_DNA"/>
</dbReference>
<accession>A0A8I0MXW0</accession>